<evidence type="ECO:0000256" key="1">
    <source>
        <dbReference type="ARBA" id="ARBA00022737"/>
    </source>
</evidence>
<dbReference type="Pfam" id="PF12796">
    <property type="entry name" value="Ank_2"/>
    <property type="match status" value="1"/>
</dbReference>
<dbReference type="PANTHER" id="PTHR24198:SF165">
    <property type="entry name" value="ANKYRIN REPEAT-CONTAINING PROTEIN-RELATED"/>
    <property type="match status" value="1"/>
</dbReference>
<keyword evidence="1" id="KW-0677">Repeat</keyword>
<dbReference type="SMART" id="SM00248">
    <property type="entry name" value="ANK"/>
    <property type="match status" value="3"/>
</dbReference>
<dbReference type="KEGG" id="paln:B0W48_02915"/>
<dbReference type="PROSITE" id="PS50088">
    <property type="entry name" value="ANK_REPEAT"/>
    <property type="match status" value="1"/>
</dbReference>
<evidence type="ECO:0000313" key="5">
    <source>
        <dbReference type="Proteomes" id="UP000188243"/>
    </source>
</evidence>
<gene>
    <name evidence="4" type="ORF">B0W48_02915</name>
</gene>
<evidence type="ECO:0000256" key="3">
    <source>
        <dbReference type="PROSITE-ProRule" id="PRU00023"/>
    </source>
</evidence>
<dbReference type="InterPro" id="IPR002110">
    <property type="entry name" value="Ankyrin_rpt"/>
</dbReference>
<dbReference type="PROSITE" id="PS50297">
    <property type="entry name" value="ANK_REP_REGION"/>
    <property type="match status" value="1"/>
</dbReference>
<name>A0A1Q2GV27_9GAMM</name>
<dbReference type="RefSeq" id="WP_077535565.1">
    <property type="nucleotide sequence ID" value="NZ_CP019628.1"/>
</dbReference>
<feature type="repeat" description="ANK" evidence="3">
    <location>
        <begin position="71"/>
        <end position="103"/>
    </location>
</feature>
<protein>
    <submittedName>
        <fullName evidence="4">Uncharacterized protein</fullName>
    </submittedName>
</protein>
<dbReference type="InterPro" id="IPR036770">
    <property type="entry name" value="Ankyrin_rpt-contain_sf"/>
</dbReference>
<dbReference type="STRING" id="247523.B0W48_02915"/>
<organism evidence="4 5">
    <name type="scientific">Pseudoalteromonas aliena</name>
    <dbReference type="NCBI Taxonomy" id="247523"/>
    <lineage>
        <taxon>Bacteria</taxon>
        <taxon>Pseudomonadati</taxon>
        <taxon>Pseudomonadota</taxon>
        <taxon>Gammaproteobacteria</taxon>
        <taxon>Alteromonadales</taxon>
        <taxon>Pseudoalteromonadaceae</taxon>
        <taxon>Pseudoalteromonas</taxon>
    </lineage>
</organism>
<evidence type="ECO:0000313" key="4">
    <source>
        <dbReference type="EMBL" id="AQP98840.1"/>
    </source>
</evidence>
<dbReference type="AlphaFoldDB" id="A0A1Q2GV27"/>
<keyword evidence="2 3" id="KW-0040">ANK repeat</keyword>
<proteinExistence type="predicted"/>
<dbReference type="PANTHER" id="PTHR24198">
    <property type="entry name" value="ANKYRIN REPEAT AND PROTEIN KINASE DOMAIN-CONTAINING PROTEIN"/>
    <property type="match status" value="1"/>
</dbReference>
<reference evidence="4 5" key="1">
    <citation type="submission" date="2017-02" db="EMBL/GenBank/DDBJ databases">
        <title>Complete genome sequence of the cold-active Pseudoalteromonas aliena strain EH1 isolated from Arctic seawater.</title>
        <authorList>
            <person name="Kim E."/>
            <person name="Heo E."/>
            <person name="Kim H."/>
            <person name="Kim D."/>
        </authorList>
    </citation>
    <scope>NUCLEOTIDE SEQUENCE [LARGE SCALE GENOMIC DNA]</scope>
    <source>
        <strain evidence="4 5">EH1</strain>
    </source>
</reference>
<dbReference type="Proteomes" id="UP000188243">
    <property type="component" value="Chromosome"/>
</dbReference>
<dbReference type="SUPFAM" id="SSF48403">
    <property type="entry name" value="Ankyrin repeat"/>
    <property type="match status" value="1"/>
</dbReference>
<dbReference type="Gene3D" id="1.25.40.20">
    <property type="entry name" value="Ankyrin repeat-containing domain"/>
    <property type="match status" value="1"/>
</dbReference>
<evidence type="ECO:0000256" key="2">
    <source>
        <dbReference type="ARBA" id="ARBA00023043"/>
    </source>
</evidence>
<accession>A0A1Q2GV27</accession>
<sequence>MSREVLRAILKNDIQKLDQLMKQENTINELTEKERWNYLHRSLMSITKPPTPEMIKHLISYGIDINAIDIYGNNPLHYAMKLKKENLVKILLDANVDVNHVNKEGISPLREALLTKPFDYSSIQMLLANNADVEQKIDGGISVKSYAEMIAHDDALLMDLFKK</sequence>
<dbReference type="EMBL" id="CP019628">
    <property type="protein sequence ID" value="AQP98840.1"/>
    <property type="molecule type" value="Genomic_DNA"/>
</dbReference>